<dbReference type="AlphaFoldDB" id="A0A067Z516"/>
<feature type="transmembrane region" description="Helical" evidence="1">
    <location>
        <begin position="20"/>
        <end position="37"/>
    </location>
</feature>
<dbReference type="GO" id="GO:0005886">
    <property type="term" value="C:plasma membrane"/>
    <property type="evidence" value="ECO:0007669"/>
    <property type="project" value="TreeGrafter"/>
</dbReference>
<dbReference type="Proteomes" id="UP000031656">
    <property type="component" value="Chromosome"/>
</dbReference>
<keyword evidence="1" id="KW-0472">Membrane</keyword>
<gene>
    <name evidence="2" type="ORF">GLS_c12900</name>
</gene>
<feature type="transmembrane region" description="Helical" evidence="1">
    <location>
        <begin position="132"/>
        <end position="153"/>
    </location>
</feature>
<feature type="transmembrane region" description="Helical" evidence="1">
    <location>
        <begin position="159"/>
        <end position="183"/>
    </location>
</feature>
<feature type="transmembrane region" description="Helical" evidence="1">
    <location>
        <begin position="43"/>
        <end position="63"/>
    </location>
</feature>
<protein>
    <recommendedName>
        <fullName evidence="4">HdeD</fullName>
    </recommendedName>
</protein>
<dbReference type="InterPro" id="IPR005325">
    <property type="entry name" value="DUF308_memb"/>
</dbReference>
<accession>A0A067Z516</accession>
<dbReference type="KEGG" id="goy:GLS_c12900"/>
<dbReference type="RefSeq" id="WP_041111627.1">
    <property type="nucleotide sequence ID" value="NZ_CP004373.1"/>
</dbReference>
<evidence type="ECO:0008006" key="4">
    <source>
        <dbReference type="Google" id="ProtNLM"/>
    </source>
</evidence>
<feature type="transmembrane region" description="Helical" evidence="1">
    <location>
        <begin position="75"/>
        <end position="94"/>
    </location>
</feature>
<dbReference type="PANTHER" id="PTHR34989">
    <property type="entry name" value="PROTEIN HDED"/>
    <property type="match status" value="1"/>
</dbReference>
<evidence type="ECO:0000256" key="1">
    <source>
        <dbReference type="SAM" id="Phobius"/>
    </source>
</evidence>
<keyword evidence="1" id="KW-1133">Transmembrane helix</keyword>
<reference evidence="2 3" key="1">
    <citation type="journal article" date="2015" name="Appl. Microbiol. Biotechnol.">
        <title>The consequence of an additional NADH dehydrogenase paralog on the growth of Gluconobacter oxydans DSM3504.</title>
        <authorList>
            <person name="Kostner D."/>
            <person name="Luchterhand B."/>
            <person name="Junker A."/>
            <person name="Volland S."/>
            <person name="Daniel R."/>
            <person name="Buchs J."/>
            <person name="Liebl W."/>
            <person name="Ehrenreich A."/>
        </authorList>
    </citation>
    <scope>NUCLEOTIDE SEQUENCE [LARGE SCALE GENOMIC DNA]</scope>
    <source>
        <strain evidence="2">DSM 3504</strain>
    </source>
</reference>
<sequence>MSDSFNTIRFPSPQGLKPGWFIGFGAFLIILGILAALDAITTTLTSMVILGVLMIIGGVAQVMQSFAHRGLPVPNQWLSGLIGGLYILGGILLIEEPATGSIFLTAILAGCLIFAGLARTFWAGSHRNNRSWLALAISGLVTLIIGIMLYMTLPWSGLWLIGMFIAVELLMAGVATVLFGLSLRNDGV</sequence>
<evidence type="ECO:0000313" key="2">
    <source>
        <dbReference type="EMBL" id="AHK71187.1"/>
    </source>
</evidence>
<dbReference type="Pfam" id="PF03729">
    <property type="entry name" value="DUF308"/>
    <property type="match status" value="1"/>
</dbReference>
<dbReference type="HOGENOM" id="CLU_091585_2_0_5"/>
<proteinExistence type="predicted"/>
<dbReference type="PANTHER" id="PTHR34989:SF1">
    <property type="entry name" value="PROTEIN HDED"/>
    <property type="match status" value="1"/>
</dbReference>
<name>A0A067Z516_GLUOY</name>
<organism evidence="2 3">
    <name type="scientific">Gluconobacter oxydans DSM 3504</name>
    <dbReference type="NCBI Taxonomy" id="1288313"/>
    <lineage>
        <taxon>Bacteria</taxon>
        <taxon>Pseudomonadati</taxon>
        <taxon>Pseudomonadota</taxon>
        <taxon>Alphaproteobacteria</taxon>
        <taxon>Acetobacterales</taxon>
        <taxon>Acetobacteraceae</taxon>
        <taxon>Gluconobacter</taxon>
    </lineage>
</organism>
<keyword evidence="1" id="KW-0812">Transmembrane</keyword>
<evidence type="ECO:0000313" key="3">
    <source>
        <dbReference type="Proteomes" id="UP000031656"/>
    </source>
</evidence>
<feature type="transmembrane region" description="Helical" evidence="1">
    <location>
        <begin position="100"/>
        <end position="120"/>
    </location>
</feature>
<dbReference type="InterPro" id="IPR052712">
    <property type="entry name" value="Acid_resist_chaperone_HdeD"/>
</dbReference>
<dbReference type="EMBL" id="CP004373">
    <property type="protein sequence ID" value="AHK71187.1"/>
    <property type="molecule type" value="Genomic_DNA"/>
</dbReference>
<dbReference type="GeneID" id="56905518"/>